<dbReference type="AlphaFoldDB" id="A0AAV5RIT8"/>
<keyword evidence="2" id="KW-0812">Transmembrane</keyword>
<feature type="transmembrane region" description="Helical" evidence="2">
    <location>
        <begin position="48"/>
        <end position="67"/>
    </location>
</feature>
<protein>
    <submittedName>
        <fullName evidence="3">Uncharacterized protein</fullName>
    </submittedName>
</protein>
<name>A0AAV5RIT8_STABA</name>
<accession>A0AAV5RIT8</accession>
<evidence type="ECO:0000313" key="3">
    <source>
        <dbReference type="EMBL" id="GMM51285.1"/>
    </source>
</evidence>
<evidence type="ECO:0000256" key="1">
    <source>
        <dbReference type="SAM" id="MobiDB-lite"/>
    </source>
</evidence>
<feature type="region of interest" description="Disordered" evidence="1">
    <location>
        <begin position="196"/>
        <end position="239"/>
    </location>
</feature>
<feature type="transmembrane region" description="Helical" evidence="2">
    <location>
        <begin position="79"/>
        <end position="105"/>
    </location>
</feature>
<sequence length="239" mass="27836">MFNRGWQPPPKIQAQQLEEAKKFYYNDNQLAEDERRQLARYFWQRANLYPTIALPTTIGFMVLPSYLKKIKVLPAKGSYRFMQTCLAFIGLFSGVQLGGSIASFVQTRNLQSDAAIQSYKLLSRYPSQLGSAYYSMTVMDKNLKFGDPEFIDWKKTPIFPMAILMNPNVVEKVTHEREEQYEKYEKRKEEHIKSVINSREHGKTPLQGNSWDKIIESNNPGQEMQPVVDDFTDSEKKWN</sequence>
<evidence type="ECO:0000313" key="4">
    <source>
        <dbReference type="Proteomes" id="UP001362899"/>
    </source>
</evidence>
<keyword evidence="2" id="KW-0472">Membrane</keyword>
<dbReference type="Proteomes" id="UP001362899">
    <property type="component" value="Unassembled WGS sequence"/>
</dbReference>
<reference evidence="3 4" key="1">
    <citation type="journal article" date="2023" name="Elife">
        <title>Identification of key yeast species and microbe-microbe interactions impacting larval growth of Drosophila in the wild.</title>
        <authorList>
            <person name="Mure A."/>
            <person name="Sugiura Y."/>
            <person name="Maeda R."/>
            <person name="Honda K."/>
            <person name="Sakurai N."/>
            <person name="Takahashi Y."/>
            <person name="Watada M."/>
            <person name="Katoh T."/>
            <person name="Gotoh A."/>
            <person name="Gotoh Y."/>
            <person name="Taniguchi I."/>
            <person name="Nakamura K."/>
            <person name="Hayashi T."/>
            <person name="Katayama T."/>
            <person name="Uemura T."/>
            <person name="Hattori Y."/>
        </authorList>
    </citation>
    <scope>NUCLEOTIDE SEQUENCE [LARGE SCALE GENOMIC DNA]</scope>
    <source>
        <strain evidence="3 4">SB-73</strain>
    </source>
</reference>
<keyword evidence="4" id="KW-1185">Reference proteome</keyword>
<feature type="compositionally biased region" description="Polar residues" evidence="1">
    <location>
        <begin position="206"/>
        <end position="222"/>
    </location>
</feature>
<comment type="caution">
    <text evidence="3">The sequence shown here is derived from an EMBL/GenBank/DDBJ whole genome shotgun (WGS) entry which is preliminary data.</text>
</comment>
<dbReference type="Pfam" id="PF07954">
    <property type="entry name" value="DUF1689"/>
    <property type="match status" value="1"/>
</dbReference>
<organism evidence="3 4">
    <name type="scientific">Starmerella bacillaris</name>
    <name type="common">Yeast</name>
    <name type="synonym">Candida zemplinina</name>
    <dbReference type="NCBI Taxonomy" id="1247836"/>
    <lineage>
        <taxon>Eukaryota</taxon>
        <taxon>Fungi</taxon>
        <taxon>Dikarya</taxon>
        <taxon>Ascomycota</taxon>
        <taxon>Saccharomycotina</taxon>
        <taxon>Dipodascomycetes</taxon>
        <taxon>Dipodascales</taxon>
        <taxon>Trichomonascaceae</taxon>
        <taxon>Starmerella</taxon>
    </lineage>
</organism>
<evidence type="ECO:0000256" key="2">
    <source>
        <dbReference type="SAM" id="Phobius"/>
    </source>
</evidence>
<keyword evidence="2" id="KW-1133">Transmembrane helix</keyword>
<proteinExistence type="predicted"/>
<gene>
    <name evidence="3" type="ORF">DASB73_022430</name>
</gene>
<dbReference type="InterPro" id="IPR012470">
    <property type="entry name" value="Pup1-like"/>
</dbReference>
<dbReference type="EMBL" id="BTGC01000003">
    <property type="protein sequence ID" value="GMM51285.1"/>
    <property type="molecule type" value="Genomic_DNA"/>
</dbReference>